<evidence type="ECO:0000313" key="13">
    <source>
        <dbReference type="Proteomes" id="UP000284006"/>
    </source>
</evidence>
<keyword evidence="6" id="KW-0732">Signal</keyword>
<keyword evidence="13" id="KW-1185">Reference proteome</keyword>
<evidence type="ECO:0000313" key="12">
    <source>
        <dbReference type="EMBL" id="RJG11686.1"/>
    </source>
</evidence>
<dbReference type="PANTHER" id="PTHR34501">
    <property type="entry name" value="PROTEIN YDDL-RELATED"/>
    <property type="match status" value="1"/>
</dbReference>
<evidence type="ECO:0000256" key="1">
    <source>
        <dbReference type="ARBA" id="ARBA00004571"/>
    </source>
</evidence>
<keyword evidence="5" id="KW-0812">Transmembrane</keyword>
<keyword evidence="9" id="KW-0472">Membrane</keyword>
<keyword evidence="7" id="KW-0406">Ion transport</keyword>
<dbReference type="GO" id="GO:0009279">
    <property type="term" value="C:cell outer membrane"/>
    <property type="evidence" value="ECO:0007669"/>
    <property type="project" value="UniProtKB-SubCell"/>
</dbReference>
<dbReference type="Gene3D" id="2.40.160.10">
    <property type="entry name" value="Porin"/>
    <property type="match status" value="1"/>
</dbReference>
<dbReference type="OrthoDB" id="5289162at2"/>
<dbReference type="InterPro" id="IPR050298">
    <property type="entry name" value="Gram-neg_bact_OMP"/>
</dbReference>
<dbReference type="GO" id="GO:0006811">
    <property type="term" value="P:monoatomic ion transport"/>
    <property type="evidence" value="ECO:0007669"/>
    <property type="project" value="UniProtKB-KW"/>
</dbReference>
<dbReference type="Pfam" id="PF13609">
    <property type="entry name" value="Porin_4"/>
    <property type="match status" value="1"/>
</dbReference>
<evidence type="ECO:0000256" key="9">
    <source>
        <dbReference type="ARBA" id="ARBA00023136"/>
    </source>
</evidence>
<evidence type="ECO:0000256" key="5">
    <source>
        <dbReference type="ARBA" id="ARBA00022692"/>
    </source>
</evidence>
<dbReference type="CDD" id="cd00342">
    <property type="entry name" value="gram_neg_porins"/>
    <property type="match status" value="1"/>
</dbReference>
<reference evidence="12 13" key="1">
    <citation type="submission" date="2018-09" db="EMBL/GenBank/DDBJ databases">
        <authorList>
            <person name="Zhu H."/>
        </authorList>
    </citation>
    <scope>NUCLEOTIDE SEQUENCE [LARGE SCALE GENOMIC DNA]</scope>
    <source>
        <strain evidence="12 13">K1S02-61</strain>
    </source>
</reference>
<comment type="caution">
    <text evidence="12">The sequence shown here is derived from an EMBL/GenBank/DDBJ whole genome shotgun (WGS) entry which is preliminary data.</text>
</comment>
<evidence type="ECO:0000256" key="7">
    <source>
        <dbReference type="ARBA" id="ARBA00023065"/>
    </source>
</evidence>
<evidence type="ECO:0000256" key="10">
    <source>
        <dbReference type="ARBA" id="ARBA00023237"/>
    </source>
</evidence>
<evidence type="ECO:0000256" key="3">
    <source>
        <dbReference type="ARBA" id="ARBA00022448"/>
    </source>
</evidence>
<dbReference type="InterPro" id="IPR033900">
    <property type="entry name" value="Gram_neg_porin_domain"/>
</dbReference>
<evidence type="ECO:0000256" key="4">
    <source>
        <dbReference type="ARBA" id="ARBA00022452"/>
    </source>
</evidence>
<sequence length="347" mass="35970">MALACNAALAQSNVAVYGVVDVGLSRDSGGTDSVSKLTGGVAAGSRLGFEGTEDLGGGGFAQFVLEAGINADTGVSGQGGVLFGRQAFVGIGSKHLGAVTLGRQYSPQYLTTVLADPFVSGTAGDSKNLIQAAGSVGRMDNSIKYASPVWGPFSLELAYAAGEVPGTSSAGRHAGVALAYAAGPVAVRWAYHDKDNDTATARTGSSRNMLLAATYAFRPVKLHLGYGINKGPFSSPLRNPANPFGRAPAPTAASLSQDSNDALVGLTVPFGKHVLLASSIHKNDKMAANQDATQYALGYRYLLSRRTDIYTVYSRIINRRGAMYTVGNATEGGVGDRAWNLGLRHTF</sequence>
<keyword evidence="8" id="KW-0626">Porin</keyword>
<dbReference type="GO" id="GO:0046930">
    <property type="term" value="C:pore complex"/>
    <property type="evidence" value="ECO:0007669"/>
    <property type="project" value="UniProtKB-KW"/>
</dbReference>
<evidence type="ECO:0000256" key="6">
    <source>
        <dbReference type="ARBA" id="ARBA00022729"/>
    </source>
</evidence>
<evidence type="ECO:0000256" key="2">
    <source>
        <dbReference type="ARBA" id="ARBA00011233"/>
    </source>
</evidence>
<keyword evidence="3" id="KW-0813">Transport</keyword>
<name>A0A418XGV1_9BURK</name>
<evidence type="ECO:0000259" key="11">
    <source>
        <dbReference type="Pfam" id="PF13609"/>
    </source>
</evidence>
<dbReference type="EMBL" id="QYUP01000143">
    <property type="protein sequence ID" value="RJG11686.1"/>
    <property type="molecule type" value="Genomic_DNA"/>
</dbReference>
<accession>A0A418XGV1</accession>
<dbReference type="Proteomes" id="UP000284006">
    <property type="component" value="Unassembled WGS sequence"/>
</dbReference>
<evidence type="ECO:0000256" key="8">
    <source>
        <dbReference type="ARBA" id="ARBA00023114"/>
    </source>
</evidence>
<comment type="subcellular location">
    <subcellularLocation>
        <location evidence="1">Cell outer membrane</location>
        <topology evidence="1">Multi-pass membrane protein</topology>
    </subcellularLocation>
</comment>
<feature type="domain" description="Porin" evidence="11">
    <location>
        <begin position="2"/>
        <end position="319"/>
    </location>
</feature>
<keyword evidence="10" id="KW-0998">Cell outer membrane</keyword>
<proteinExistence type="predicted"/>
<dbReference type="GO" id="GO:0015288">
    <property type="term" value="F:porin activity"/>
    <property type="evidence" value="ECO:0007669"/>
    <property type="project" value="UniProtKB-KW"/>
</dbReference>
<comment type="subunit">
    <text evidence="2">Homotrimer.</text>
</comment>
<dbReference type="InterPro" id="IPR023614">
    <property type="entry name" value="Porin_dom_sf"/>
</dbReference>
<dbReference type="SUPFAM" id="SSF56935">
    <property type="entry name" value="Porins"/>
    <property type="match status" value="1"/>
</dbReference>
<keyword evidence="4" id="KW-1134">Transmembrane beta strand</keyword>
<protein>
    <submittedName>
        <fullName evidence="12">Porin</fullName>
    </submittedName>
</protein>
<organism evidence="12 13">
    <name type="scientific">Massilia cavernae</name>
    <dbReference type="NCBI Taxonomy" id="2320864"/>
    <lineage>
        <taxon>Bacteria</taxon>
        <taxon>Pseudomonadati</taxon>
        <taxon>Pseudomonadota</taxon>
        <taxon>Betaproteobacteria</taxon>
        <taxon>Burkholderiales</taxon>
        <taxon>Oxalobacteraceae</taxon>
        <taxon>Telluria group</taxon>
        <taxon>Massilia</taxon>
    </lineage>
</organism>
<dbReference type="AlphaFoldDB" id="A0A418XGV1"/>
<dbReference type="PANTHER" id="PTHR34501:SF9">
    <property type="entry name" value="MAJOR OUTER MEMBRANE PROTEIN P.IA"/>
    <property type="match status" value="1"/>
</dbReference>
<gene>
    <name evidence="12" type="ORF">D3872_18470</name>
</gene>